<dbReference type="Proteomes" id="UP000672011">
    <property type="component" value="Chromosome"/>
</dbReference>
<proteinExistence type="inferred from homology"/>
<dbReference type="RefSeq" id="WP_230476377.1">
    <property type="nucleotide sequence ID" value="NZ_CP072842.1"/>
</dbReference>
<evidence type="ECO:0000259" key="2">
    <source>
        <dbReference type="Pfam" id="PF03364"/>
    </source>
</evidence>
<feature type="domain" description="Coenzyme Q-binding protein COQ10 START" evidence="2">
    <location>
        <begin position="11"/>
        <end position="127"/>
    </location>
</feature>
<dbReference type="EMBL" id="CP072842">
    <property type="protein sequence ID" value="QTV05733.1"/>
    <property type="molecule type" value="Genomic_DNA"/>
</dbReference>
<dbReference type="SUPFAM" id="SSF55961">
    <property type="entry name" value="Bet v1-like"/>
    <property type="match status" value="1"/>
</dbReference>
<sequence length="152" mass="17921">MKHHLKYEQYINASMDEVWAFFSDAKNLTVLTPDHMKMKVRTNLPDTKLFEGMRIAYTVSPLFGIPVFWETEIVEVSNHSHFVDIQLKGPFKSWKHTHTFLRQGDGVLMVDEIEYELPFGVIGNLFHESLVLKNLEELFIYRKDICQKIFLK</sequence>
<evidence type="ECO:0000256" key="1">
    <source>
        <dbReference type="ARBA" id="ARBA00008918"/>
    </source>
</evidence>
<gene>
    <name evidence="3" type="ORF">J9309_13355</name>
</gene>
<evidence type="ECO:0000313" key="3">
    <source>
        <dbReference type="EMBL" id="QTV05733.1"/>
    </source>
</evidence>
<keyword evidence="4" id="KW-1185">Reference proteome</keyword>
<comment type="similarity">
    <text evidence="1">Belongs to the ribosome association toxin RatA family.</text>
</comment>
<reference evidence="4" key="2">
    <citation type="submission" date="2021-04" db="EMBL/GenBank/DDBJ databases">
        <title>Taxonomy of Flavobacteriaceae bacterium ZY171143.</title>
        <authorList>
            <person name="Li F."/>
        </authorList>
    </citation>
    <scope>NUCLEOTIDE SEQUENCE [LARGE SCALE GENOMIC DNA]</scope>
    <source>
        <strain evidence="4">ZY171143</strain>
    </source>
</reference>
<dbReference type="Pfam" id="PF03364">
    <property type="entry name" value="Polyketide_cyc"/>
    <property type="match status" value="1"/>
</dbReference>
<accession>A0ABX7XCV7</accession>
<organism evidence="3 4">
    <name type="scientific">Faecalibacter bovis</name>
    <dbReference type="NCBI Taxonomy" id="2898187"/>
    <lineage>
        <taxon>Bacteria</taxon>
        <taxon>Pseudomonadati</taxon>
        <taxon>Bacteroidota</taxon>
        <taxon>Flavobacteriia</taxon>
        <taxon>Flavobacteriales</taxon>
        <taxon>Weeksellaceae</taxon>
        <taxon>Faecalibacter</taxon>
    </lineage>
</organism>
<protein>
    <submittedName>
        <fullName evidence="3">SRPBCC family protein</fullName>
    </submittedName>
</protein>
<evidence type="ECO:0000313" key="4">
    <source>
        <dbReference type="Proteomes" id="UP000672011"/>
    </source>
</evidence>
<dbReference type="InterPro" id="IPR005031">
    <property type="entry name" value="COQ10_START"/>
</dbReference>
<dbReference type="Gene3D" id="3.30.530.20">
    <property type="match status" value="1"/>
</dbReference>
<dbReference type="InterPro" id="IPR023393">
    <property type="entry name" value="START-like_dom_sf"/>
</dbReference>
<name>A0ABX7XCV7_9FLAO</name>
<reference evidence="3 4" key="1">
    <citation type="journal article" date="2021" name="Int. J. Syst. Evol. Microbiol.">
        <title>Faecalibacter bovis sp. nov., isolated from cow faeces.</title>
        <authorList>
            <person name="Li F."/>
            <person name="Zhao W."/>
            <person name="Hong Q."/>
            <person name="Shao Q."/>
            <person name="Song J."/>
            <person name="Yang S."/>
        </authorList>
    </citation>
    <scope>NUCLEOTIDE SEQUENCE [LARGE SCALE GENOMIC DNA]</scope>
    <source>
        <strain evidence="3 4">ZY171143</strain>
    </source>
</reference>
<dbReference type="CDD" id="cd07820">
    <property type="entry name" value="SRPBCC_3"/>
    <property type="match status" value="1"/>
</dbReference>